<dbReference type="Gene3D" id="3.90.180.10">
    <property type="entry name" value="Medium-chain alcohol dehydrogenases, catalytic domain"/>
    <property type="match status" value="1"/>
</dbReference>
<dbReference type="Pfam" id="PF00109">
    <property type="entry name" value="ketoacyl-synt"/>
    <property type="match status" value="1"/>
</dbReference>
<keyword evidence="2" id="KW-0597">Phosphoprotein</keyword>
<dbReference type="EMBL" id="JAKLMC020000019">
    <property type="protein sequence ID" value="KAK5951735.1"/>
    <property type="molecule type" value="Genomic_DNA"/>
</dbReference>
<dbReference type="InterPro" id="IPR049552">
    <property type="entry name" value="PKS_DH_N"/>
</dbReference>
<dbReference type="GO" id="GO:0004312">
    <property type="term" value="F:fatty acid synthase activity"/>
    <property type="evidence" value="ECO:0007669"/>
    <property type="project" value="TreeGrafter"/>
</dbReference>
<sequence length="2525" mass="276395">MESSNDTMPVAIIGMGCRFPGGVTDPEKLWKLCTDMRSAWSTVPKDRFNPTGFYHPDSEVTGTFPAKGAHFIHDVSSFDASFFNLSTEVAATMDPQIRMQLETTYEAFQSAGLSIPAVAGSNTSVFAGVFARDYFEGLLKDADQLPRSTLTANGSAMMSNRISHFYDLRGPTLTVDTACSTGMTTLHLACQSLKQKESKMAVVSTANLLLGPEMFIALSNIGVLSKEGKCYSWDDRASGYGRGEGIATLILKPLHDAIADGDPIRAVIRQTAINQDGRTQTITSPSFQAQQELMKSCYEKAGLDPADTTFVEAHMTGTLAGDPVEAEAIGSVFSRGRSRGEPLFVGSIKPNIGHSEASSGLASVIRVVLALEHKLIPPNIHFDKPNPQIDLECWGMEIPRAAQQWPPHRKVRASINNFGYGGSNSHAIIDAADEYLALQERGIQTSPDGNALAEKDTDNRRWLFPISAKEPSSLSDLTASMLAYLEQHERDNSIALGNIAYTLIRRFSSFAYTTAIHASSLLEFKDALKSKTTLAAQKPSSCRIGFVFNGQGAQWHAMGRELLNAYPVYQHAVVEADRLFTSMGSSWSLLDELGRDSVTSRLVDWELSLPVCVALQLCLVRLLHSWSVYPSAITSHSSGEYAAAFAAGVLSFEQALRAVFLRVMVGTTHVKNFGLQGGMLAVGLGQEKAQSYVDRVISGELVVACVNSPSSVTLSGDSAAIEEIEQMLQTEMIFTRRLRVPAAYHSHHMLPMASDYQRCLEDLGEVGDFGSVRYYSPVTGGRIISGRQLGPEHWVRNSTQPVLFMQALQVMCSDLPSAADQPSRSVDMIIEVGPHGALAGPIRETISDLGSFGQDVAYGSCLIRNQNAVSTMHDLACNLLRNGCKLDLQAVNFPYGVEGMSILHSLPTYAWNHSKAYWKEPRLHREYRQRSRPQSALLGPRTTGLHPSVPTWRTFVSTENMPWLADHRVQNQIVYPAAGYICMVVEALGEIHQGLLAGYQFQDIHFENVLAIPETGENIEVHLSVESHDARVLQLHQWQHFSIQSCRTPEGTWTEHCHGFVSGSSSTDVSDETRSSDAVQLQCTPDEQGYIQSKDRMDPSQLYAQLRAAGVQHGPRFQNMSNIVISEDISMAVFAVDNVSAMDFDRSQKPPKVHPTTIDSVLQAAYPILPQTNEKVLTLPRSIEQLFISAEISNEPGHEFESISRLSSKNKQGFTCSLTTKDKLSNNTTPVVAVDGLFLQAVAAKNVNGRVTGHSDLCYTMKWVPDISMANELDMKRLLSFKSEESEQRSRETVVCAALQIIDETLAALTPDDIEQMDWQHQRLLQWMTRQAEKASKTRTVSQCTCSVCSGEDNQYLHTEEAADKSVEGKLVRQMGKALLDILRKKTSALEVMMQDNLLQDYYSKSLRYKRSYKQVSMLMKMLAEKHPKAKLLEIGAGTGGCTKAVFEGLHQANIIGGTPYSHFDYTDVSSGFFEGAQRDFGDRGDAISYRTLDIEQDPETQGFDVQSYDVVVASGVLHATKNLNDTLQNVRKLLKPGGRLILVEIVHDTIELPMIFGTLPGWWLSEEVERQDGPNISARAWDCVLQEAGFSGLDVEVGDCEEENATVSVMLSTALEEGCSSTQLSLIRSPTSAISSSSLMAFAQQLEIGTGLSTELGDFKAASCLHGVCIVLDDGQKSLLEDISSDDFDKIKHLLTNAKGVIWVMDSHPGFALASGLLRTLRLENQGKHYLSLALDRANGWEEVIEQRSQAVTRIIKSALAQRRDVKALDVEFAEQNGQICIQRVGKIPEEQSTALAKWSSLSTASTLNQDLINQDTYVDIETPGLLDTLHFTTDASLQRELPHDYVQVRAEAFGMNFRDVMVAMGQIDDGRRLGLECSGVVTQICQTSSHPHVQVGDRVCVIGGHWSTSVRVASTHVAVIPKTMTIEEAASIPTVFLTAFHAFYHIAHLRRGETVLIHAGAGGVGQAAIMLAQHIGAEIYATAGSEEKRQFIHRKYGISYDHIFSSRDASFVRGVMAMTGQKGVDVVLNSLSGPLLSASWTCIARFGRFVEIGKRDIYSDSFLDMEPMRRAATFAALDLVQVAEHRGDIICENLREIMQLMERGNIRPVDPVRVFPAGDMEKAFREMQMGKHIGKLVIKPHAGDEVKLKKSSPGPLFSPNFSYLVVGSVDGIGRSIAEWTIQNGAKHVIFLSRSAESSAAVQALSGDKVCIYARNCDVANHDGLARALHDLSEIAPPIRGVFQGAMALQDSIFENMSHTAWSTTLAAKTVGTRNLHDLLPRNLHFFIMLSSLLGVTGNPGQANYTAAGAFQDAFARYRIDLGLPAVSIDLGAIADVGYVAQREEVAERLRKAGHREMSIEHVMRVIELAVRHPQGVDGQGQLLTGVFPFVEGDEVAWQDDVRFAPLRITDSTTSVAGQGQQTAGDTLQIMVERARSKAELVEVYSKAILGKVAAIFGSAAGELSVSSSLAQLGVDSLVAVELRNWLLTAVHVEVSVADIMQSAIVGTFAEVVAERTGGSSPRL</sequence>
<dbReference type="Pfam" id="PF08242">
    <property type="entry name" value="Methyltransf_12"/>
    <property type="match status" value="1"/>
</dbReference>
<reference evidence="12 13" key="1">
    <citation type="submission" date="2022-12" db="EMBL/GenBank/DDBJ databases">
        <title>Genomic features and morphological characterization of a novel Knufia sp. strain isolated from spacecraft assembly facility.</title>
        <authorList>
            <person name="Teixeira M."/>
            <person name="Chander A.M."/>
            <person name="Stajich J.E."/>
            <person name="Venkateswaran K."/>
        </authorList>
    </citation>
    <scope>NUCLEOTIDE SEQUENCE [LARGE SCALE GENOMIC DNA]</scope>
    <source>
        <strain evidence="12 13">FJI-L2-BK-P2</strain>
    </source>
</reference>
<dbReference type="Gene3D" id="3.40.47.10">
    <property type="match status" value="1"/>
</dbReference>
<keyword evidence="5" id="KW-0560">Oxidoreductase</keyword>
<dbReference type="CDD" id="cd05195">
    <property type="entry name" value="enoyl_red"/>
    <property type="match status" value="1"/>
</dbReference>
<feature type="active site" description="Proton donor; for dehydratase activity" evidence="8">
    <location>
        <position position="1159"/>
    </location>
</feature>
<dbReference type="InterPro" id="IPR011032">
    <property type="entry name" value="GroES-like_sf"/>
</dbReference>
<dbReference type="PROSITE" id="PS52019">
    <property type="entry name" value="PKS_MFAS_DH"/>
    <property type="match status" value="1"/>
</dbReference>
<protein>
    <submittedName>
        <fullName evidence="12">Type I Iterative PKS</fullName>
    </submittedName>
</protein>
<evidence type="ECO:0000256" key="2">
    <source>
        <dbReference type="ARBA" id="ARBA00022553"/>
    </source>
</evidence>
<gene>
    <name evidence="12" type="ORF">OHC33_007414</name>
</gene>
<evidence type="ECO:0000256" key="4">
    <source>
        <dbReference type="ARBA" id="ARBA00022857"/>
    </source>
</evidence>
<dbReference type="GO" id="GO:0006633">
    <property type="term" value="P:fatty acid biosynthetic process"/>
    <property type="evidence" value="ECO:0007669"/>
    <property type="project" value="InterPro"/>
</dbReference>
<dbReference type="InterPro" id="IPR014031">
    <property type="entry name" value="Ketoacyl_synth_C"/>
</dbReference>
<keyword evidence="3" id="KW-0808">Transferase</keyword>
<keyword evidence="4" id="KW-0521">NADP</keyword>
<evidence type="ECO:0000256" key="1">
    <source>
        <dbReference type="ARBA" id="ARBA00022450"/>
    </source>
</evidence>
<dbReference type="Pfam" id="PF16197">
    <property type="entry name" value="KAsynt_C_assoc"/>
    <property type="match status" value="1"/>
</dbReference>
<dbReference type="Pfam" id="PF14765">
    <property type="entry name" value="PS-DH"/>
    <property type="match status" value="1"/>
</dbReference>
<dbReference type="Gene3D" id="3.40.50.720">
    <property type="entry name" value="NAD(P)-binding Rossmann-like Domain"/>
    <property type="match status" value="2"/>
</dbReference>
<feature type="domain" description="PKS/mFAS DH" evidence="11">
    <location>
        <begin position="935"/>
        <end position="1248"/>
    </location>
</feature>
<evidence type="ECO:0000256" key="3">
    <source>
        <dbReference type="ARBA" id="ARBA00022679"/>
    </source>
</evidence>
<dbReference type="SMART" id="SM00823">
    <property type="entry name" value="PKS_PP"/>
    <property type="match status" value="1"/>
</dbReference>
<accession>A0AAN8EKP2</accession>
<feature type="active site" description="Proton acceptor; for dehydratase activity" evidence="8">
    <location>
        <position position="967"/>
    </location>
</feature>
<evidence type="ECO:0000256" key="7">
    <source>
        <dbReference type="ARBA" id="ARBA00023315"/>
    </source>
</evidence>
<dbReference type="InterPro" id="IPR042104">
    <property type="entry name" value="PKS_dehydratase_sf"/>
</dbReference>
<keyword evidence="6" id="KW-0511">Multifunctional enzyme</keyword>
<dbReference type="FunFam" id="3.40.50.720:FF:000209">
    <property type="entry name" value="Polyketide synthase Pks12"/>
    <property type="match status" value="1"/>
</dbReference>
<dbReference type="Pfam" id="PF02801">
    <property type="entry name" value="Ketoacyl-synt_C"/>
    <property type="match status" value="1"/>
</dbReference>
<dbReference type="InterPro" id="IPR029063">
    <property type="entry name" value="SAM-dependent_MTases_sf"/>
</dbReference>
<dbReference type="Pfam" id="PF00698">
    <property type="entry name" value="Acyl_transf_1"/>
    <property type="match status" value="1"/>
</dbReference>
<dbReference type="InterPro" id="IPR057326">
    <property type="entry name" value="KR_dom"/>
</dbReference>
<feature type="region of interest" description="N-terminal hotdog fold" evidence="8">
    <location>
        <begin position="935"/>
        <end position="1068"/>
    </location>
</feature>
<feature type="domain" description="Carrier" evidence="9">
    <location>
        <begin position="2441"/>
        <end position="2518"/>
    </location>
</feature>
<dbReference type="SUPFAM" id="SSF50129">
    <property type="entry name" value="GroES-like"/>
    <property type="match status" value="1"/>
</dbReference>
<dbReference type="Pfam" id="PF23114">
    <property type="entry name" value="NAD-bd_HRPKS_sdrA"/>
    <property type="match status" value="1"/>
</dbReference>
<evidence type="ECO:0000256" key="6">
    <source>
        <dbReference type="ARBA" id="ARBA00023268"/>
    </source>
</evidence>
<dbReference type="SUPFAM" id="SSF53335">
    <property type="entry name" value="S-adenosyl-L-methionine-dependent methyltransferases"/>
    <property type="match status" value="1"/>
</dbReference>
<evidence type="ECO:0000313" key="13">
    <source>
        <dbReference type="Proteomes" id="UP001316803"/>
    </source>
</evidence>
<dbReference type="SUPFAM" id="SSF52151">
    <property type="entry name" value="FabD/lysophospholipase-like"/>
    <property type="match status" value="1"/>
</dbReference>
<dbReference type="Gene3D" id="1.10.1200.10">
    <property type="entry name" value="ACP-like"/>
    <property type="match status" value="1"/>
</dbReference>
<dbReference type="CDD" id="cd02440">
    <property type="entry name" value="AdoMet_MTases"/>
    <property type="match status" value="1"/>
</dbReference>
<dbReference type="InterPro" id="IPR013968">
    <property type="entry name" value="PKS_KR"/>
</dbReference>
<dbReference type="InterPro" id="IPR020807">
    <property type="entry name" value="PKS_DH"/>
</dbReference>
<dbReference type="InterPro" id="IPR036736">
    <property type="entry name" value="ACP-like_sf"/>
</dbReference>
<dbReference type="Pfam" id="PF00550">
    <property type="entry name" value="PP-binding"/>
    <property type="match status" value="1"/>
</dbReference>
<dbReference type="InterPro" id="IPR001227">
    <property type="entry name" value="Ac_transferase_dom_sf"/>
</dbReference>
<comment type="caution">
    <text evidence="12">The sequence shown here is derived from an EMBL/GenBank/DDBJ whole genome shotgun (WGS) entry which is preliminary data.</text>
</comment>
<dbReference type="GO" id="GO:0016491">
    <property type="term" value="F:oxidoreductase activity"/>
    <property type="evidence" value="ECO:0007669"/>
    <property type="project" value="UniProtKB-KW"/>
</dbReference>
<dbReference type="InterPro" id="IPR020843">
    <property type="entry name" value="ER"/>
</dbReference>
<dbReference type="GO" id="GO:0031177">
    <property type="term" value="F:phosphopantetheine binding"/>
    <property type="evidence" value="ECO:0007669"/>
    <property type="project" value="InterPro"/>
</dbReference>
<dbReference type="Pfam" id="PF13602">
    <property type="entry name" value="ADH_zinc_N_2"/>
    <property type="match status" value="1"/>
</dbReference>
<proteinExistence type="predicted"/>
<dbReference type="Proteomes" id="UP001316803">
    <property type="component" value="Unassembled WGS sequence"/>
</dbReference>
<feature type="domain" description="Ketosynthase family 3 (KS3)" evidence="10">
    <location>
        <begin position="7"/>
        <end position="431"/>
    </location>
</feature>
<dbReference type="SUPFAM" id="SSF51735">
    <property type="entry name" value="NAD(P)-binding Rossmann-fold domains"/>
    <property type="match status" value="2"/>
</dbReference>
<dbReference type="InterPro" id="IPR036291">
    <property type="entry name" value="NAD(P)-bd_dom_sf"/>
</dbReference>
<dbReference type="InterPro" id="IPR049900">
    <property type="entry name" value="PKS_mFAS_DH"/>
</dbReference>
<evidence type="ECO:0000259" key="10">
    <source>
        <dbReference type="PROSITE" id="PS52004"/>
    </source>
</evidence>
<dbReference type="InterPro" id="IPR020841">
    <property type="entry name" value="PKS_Beta-ketoAc_synthase_dom"/>
</dbReference>
<dbReference type="SUPFAM" id="SSF53901">
    <property type="entry name" value="Thiolase-like"/>
    <property type="match status" value="1"/>
</dbReference>
<dbReference type="Gene3D" id="3.30.70.3290">
    <property type="match status" value="1"/>
</dbReference>
<dbReference type="PROSITE" id="PS52004">
    <property type="entry name" value="KS3_2"/>
    <property type="match status" value="1"/>
</dbReference>
<dbReference type="SUPFAM" id="SSF55048">
    <property type="entry name" value="Probable ACP-binding domain of malonyl-CoA ACP transacylase"/>
    <property type="match status" value="1"/>
</dbReference>
<dbReference type="PROSITE" id="PS00012">
    <property type="entry name" value="PHOSPHOPANTETHEINE"/>
    <property type="match status" value="1"/>
</dbReference>
<dbReference type="Pfam" id="PF21089">
    <property type="entry name" value="PKS_DH_N"/>
    <property type="match status" value="1"/>
</dbReference>
<dbReference type="InterPro" id="IPR050091">
    <property type="entry name" value="PKS_NRPS_Biosynth_Enz"/>
</dbReference>
<dbReference type="PROSITE" id="PS00606">
    <property type="entry name" value="KS3_1"/>
    <property type="match status" value="1"/>
</dbReference>
<dbReference type="InterPro" id="IPR016035">
    <property type="entry name" value="Acyl_Trfase/lysoPLipase"/>
</dbReference>
<keyword evidence="13" id="KW-1185">Reference proteome</keyword>
<dbReference type="PROSITE" id="PS50075">
    <property type="entry name" value="CARRIER"/>
    <property type="match status" value="1"/>
</dbReference>
<dbReference type="InterPro" id="IPR013217">
    <property type="entry name" value="Methyltransf_12"/>
</dbReference>
<dbReference type="GO" id="GO:0004315">
    <property type="term" value="F:3-oxoacyl-[acyl-carrier-protein] synthase activity"/>
    <property type="evidence" value="ECO:0007669"/>
    <property type="project" value="InterPro"/>
</dbReference>
<dbReference type="GO" id="GO:1901336">
    <property type="term" value="P:lactone biosynthetic process"/>
    <property type="evidence" value="ECO:0007669"/>
    <property type="project" value="UniProtKB-ARBA"/>
</dbReference>
<dbReference type="Gene3D" id="3.40.50.150">
    <property type="entry name" value="Vaccinia Virus protein VP39"/>
    <property type="match status" value="1"/>
</dbReference>
<dbReference type="SUPFAM" id="SSF47336">
    <property type="entry name" value="ACP-like"/>
    <property type="match status" value="1"/>
</dbReference>
<dbReference type="PANTHER" id="PTHR43775">
    <property type="entry name" value="FATTY ACID SYNTHASE"/>
    <property type="match status" value="1"/>
</dbReference>
<name>A0AAN8EKP2_9EURO</name>
<dbReference type="InterPro" id="IPR056501">
    <property type="entry name" value="NAD-bd_HRPKS_sdrA"/>
</dbReference>
<evidence type="ECO:0000313" key="12">
    <source>
        <dbReference type="EMBL" id="KAK5951735.1"/>
    </source>
</evidence>
<organism evidence="12 13">
    <name type="scientific">Knufia fluminis</name>
    <dbReference type="NCBI Taxonomy" id="191047"/>
    <lineage>
        <taxon>Eukaryota</taxon>
        <taxon>Fungi</taxon>
        <taxon>Dikarya</taxon>
        <taxon>Ascomycota</taxon>
        <taxon>Pezizomycotina</taxon>
        <taxon>Eurotiomycetes</taxon>
        <taxon>Chaetothyriomycetidae</taxon>
        <taxon>Chaetothyriales</taxon>
        <taxon>Trichomeriaceae</taxon>
        <taxon>Knufia</taxon>
    </lineage>
</organism>
<evidence type="ECO:0000256" key="8">
    <source>
        <dbReference type="PROSITE-ProRule" id="PRU01363"/>
    </source>
</evidence>
<dbReference type="InterPro" id="IPR014043">
    <property type="entry name" value="Acyl_transferase_dom"/>
</dbReference>
<dbReference type="SMART" id="SM00826">
    <property type="entry name" value="PKS_DH"/>
    <property type="match status" value="1"/>
</dbReference>
<evidence type="ECO:0000259" key="9">
    <source>
        <dbReference type="PROSITE" id="PS50075"/>
    </source>
</evidence>
<dbReference type="InterPro" id="IPR032821">
    <property type="entry name" value="PKS_assoc"/>
</dbReference>
<dbReference type="PANTHER" id="PTHR43775:SF29">
    <property type="entry name" value="ASPERFURANONE POLYKETIDE SYNTHASE AFOG-RELATED"/>
    <property type="match status" value="1"/>
</dbReference>
<dbReference type="InterPro" id="IPR018201">
    <property type="entry name" value="Ketoacyl_synth_AS"/>
</dbReference>
<dbReference type="InterPro" id="IPR016039">
    <property type="entry name" value="Thiolase-like"/>
</dbReference>
<dbReference type="Pfam" id="PF08659">
    <property type="entry name" value="KR"/>
    <property type="match status" value="1"/>
</dbReference>
<dbReference type="SMART" id="SM00822">
    <property type="entry name" value="PKS_KR"/>
    <property type="match status" value="1"/>
</dbReference>
<evidence type="ECO:0000256" key="5">
    <source>
        <dbReference type="ARBA" id="ARBA00023002"/>
    </source>
</evidence>
<dbReference type="CDD" id="cd00833">
    <property type="entry name" value="PKS"/>
    <property type="match status" value="1"/>
</dbReference>
<dbReference type="InterPro" id="IPR049551">
    <property type="entry name" value="PKS_DH_C"/>
</dbReference>
<keyword evidence="1" id="KW-0596">Phosphopantetheine</keyword>
<feature type="region of interest" description="C-terminal hotdog fold" evidence="8">
    <location>
        <begin position="1089"/>
        <end position="1248"/>
    </location>
</feature>
<dbReference type="InterPro" id="IPR009081">
    <property type="entry name" value="PP-bd_ACP"/>
</dbReference>
<dbReference type="Gene3D" id="3.10.129.110">
    <property type="entry name" value="Polyketide synthase dehydratase"/>
    <property type="match status" value="1"/>
</dbReference>
<dbReference type="SMART" id="SM00825">
    <property type="entry name" value="PKS_KS"/>
    <property type="match status" value="1"/>
</dbReference>
<dbReference type="SMART" id="SM00829">
    <property type="entry name" value="PKS_ER"/>
    <property type="match status" value="1"/>
</dbReference>
<dbReference type="InterPro" id="IPR020806">
    <property type="entry name" value="PKS_PP-bd"/>
</dbReference>
<dbReference type="InterPro" id="IPR014030">
    <property type="entry name" value="Ketoacyl_synth_N"/>
</dbReference>
<keyword evidence="7" id="KW-0012">Acyltransferase</keyword>
<dbReference type="InterPro" id="IPR016036">
    <property type="entry name" value="Malonyl_transacylase_ACP-bd"/>
</dbReference>
<dbReference type="Gene3D" id="3.40.366.10">
    <property type="entry name" value="Malonyl-Coenzyme A Acyl Carrier Protein, domain 2"/>
    <property type="match status" value="1"/>
</dbReference>
<evidence type="ECO:0000259" key="11">
    <source>
        <dbReference type="PROSITE" id="PS52019"/>
    </source>
</evidence>
<dbReference type="SMART" id="SM00827">
    <property type="entry name" value="PKS_AT"/>
    <property type="match status" value="1"/>
</dbReference>
<dbReference type="InterPro" id="IPR006162">
    <property type="entry name" value="Ppantetheine_attach_site"/>
</dbReference>
<dbReference type="GO" id="GO:0030639">
    <property type="term" value="P:polyketide biosynthetic process"/>
    <property type="evidence" value="ECO:0007669"/>
    <property type="project" value="UniProtKB-ARBA"/>
</dbReference>